<keyword evidence="2" id="KW-1185">Reference proteome</keyword>
<dbReference type="Gene3D" id="3.40.50.2000">
    <property type="entry name" value="Glycogen Phosphorylase B"/>
    <property type="match status" value="1"/>
</dbReference>
<keyword evidence="1" id="KW-0808">Transferase</keyword>
<dbReference type="Proteomes" id="UP000433181">
    <property type="component" value="Unassembled WGS sequence"/>
</dbReference>
<dbReference type="AlphaFoldDB" id="A0A6I2UK31"/>
<sequence>MSNKRVLWLFNHTSLRKFVVPLLIELGYEVYCPKCFTAEVDYSTSITYEYDSSLSIPKHELDILNGVDFYEGLSSKHIELINRYFDIAIVLFYAPVLDWFATHFKGTLVLHVFGLAGNSSYADILWASDTVNIFKKLADMGERFWFAPSYKNILDIECSLFRERALYLPIGLANIEINNKWEGGDNRFLFVGPKINSNSYYHKVYEDFKKNFGDIPHVIGGAQPIEVDDDTVTGFLPAEDYERNMRSLSCMFYHSQEPRHVHYHPFEAIKNGMPLVFMAGGMLDNLGGKTLPGRCKSIKEAREKIKKLIRGDKDFIKAVCATQGNLLHNMSKAYCMPFWVTGMQKLETCSRKKRSKKKIGIVMPANYKGGVFDYTVRFIKALHHQILARKADVELAFICPGLFEVGEYKRFEVIEKLGIEIRDCSYRLHDRDWATRVTKLAGYAPKDELSFFGAQVMAMHDDASDFSDIDYMIFVSDAIGISFISAVPYTVIVHDYIWRYVPEITTSEVNNAKLLFQRQADRVMVTSKAVYDDAMSYAGIPEYKLIQSSHLCEFESIFKQNVGTIEGISSNYIMWSCNASPHNNHIVVLQGLEKYYESGGELDCIVTGADTELFSVQINKKLQNNGNKKYISSIREIVKKSKFLREKVHFVGSLPKAEYLNKLHGAAFIISPQKGDNGSFCVADGAVLGVPAMCNDYPGMRCFCDFLDIPVHYFSALEADDVFEAIRYMECNGEEIRKKLPSKDLLMRKSYMAVSGTLYENIKYVIGFSDEQTGRENIQSY</sequence>
<proteinExistence type="predicted"/>
<name>A0A6I2UK31_9FIRM</name>
<protein>
    <submittedName>
        <fullName evidence="1">Glycosyltransferase family 4 protein</fullName>
    </submittedName>
</protein>
<dbReference type="SUPFAM" id="SSF53756">
    <property type="entry name" value="UDP-Glycosyltransferase/glycogen phosphorylase"/>
    <property type="match status" value="1"/>
</dbReference>
<organism evidence="1 2">
    <name type="scientific">Anaerovibrio slackiae</name>
    <dbReference type="NCBI Taxonomy" id="2652309"/>
    <lineage>
        <taxon>Bacteria</taxon>
        <taxon>Bacillati</taxon>
        <taxon>Bacillota</taxon>
        <taxon>Negativicutes</taxon>
        <taxon>Selenomonadales</taxon>
        <taxon>Selenomonadaceae</taxon>
        <taxon>Anaerovibrio</taxon>
    </lineage>
</organism>
<evidence type="ECO:0000313" key="2">
    <source>
        <dbReference type="Proteomes" id="UP000433181"/>
    </source>
</evidence>
<gene>
    <name evidence="1" type="ORF">FYJ84_10330</name>
</gene>
<dbReference type="EMBL" id="VUNR01000022">
    <property type="protein sequence ID" value="MSU09382.1"/>
    <property type="molecule type" value="Genomic_DNA"/>
</dbReference>
<accession>A0A6I2UK31</accession>
<comment type="caution">
    <text evidence="1">The sequence shown here is derived from an EMBL/GenBank/DDBJ whole genome shotgun (WGS) entry which is preliminary data.</text>
</comment>
<dbReference type="RefSeq" id="WP_154407554.1">
    <property type="nucleotide sequence ID" value="NZ_VUNR01000022.1"/>
</dbReference>
<dbReference type="GeneID" id="96779323"/>
<reference evidence="1 2" key="1">
    <citation type="submission" date="2019-08" db="EMBL/GenBank/DDBJ databases">
        <title>In-depth cultivation of the pig gut microbiome towards novel bacterial diversity and tailored functional studies.</title>
        <authorList>
            <person name="Wylensek D."/>
            <person name="Hitch T.C.A."/>
            <person name="Clavel T."/>
        </authorList>
    </citation>
    <scope>NUCLEOTIDE SEQUENCE [LARGE SCALE GENOMIC DNA]</scope>
    <source>
        <strain evidence="1 2">WCA-693-APC-5D-A</strain>
    </source>
</reference>
<dbReference type="GO" id="GO:0016740">
    <property type="term" value="F:transferase activity"/>
    <property type="evidence" value="ECO:0007669"/>
    <property type="project" value="UniProtKB-KW"/>
</dbReference>
<evidence type="ECO:0000313" key="1">
    <source>
        <dbReference type="EMBL" id="MSU09382.1"/>
    </source>
</evidence>